<evidence type="ECO:0000313" key="2">
    <source>
        <dbReference type="Proteomes" id="UP001345963"/>
    </source>
</evidence>
<accession>A0ABU7C0S8</accession>
<name>A0ABU7C0S8_9TELE</name>
<sequence length="124" mass="14194">MLCSSFPSNFVYAPSQIETLNFGFSSLSTDYTYGSFWTTKITYALRTSFPNYCFHLDSDQAGSFLLPPFPGPRHKRTLSTLQRKNRTLNSLLKSSNSFKQHQRKSSEQLQLRQPVYCIPLPLAT</sequence>
<organism evidence="1 2">
    <name type="scientific">Ataeniobius toweri</name>
    <dbReference type="NCBI Taxonomy" id="208326"/>
    <lineage>
        <taxon>Eukaryota</taxon>
        <taxon>Metazoa</taxon>
        <taxon>Chordata</taxon>
        <taxon>Craniata</taxon>
        <taxon>Vertebrata</taxon>
        <taxon>Euteleostomi</taxon>
        <taxon>Actinopterygii</taxon>
        <taxon>Neopterygii</taxon>
        <taxon>Teleostei</taxon>
        <taxon>Neoteleostei</taxon>
        <taxon>Acanthomorphata</taxon>
        <taxon>Ovalentaria</taxon>
        <taxon>Atherinomorphae</taxon>
        <taxon>Cyprinodontiformes</taxon>
        <taxon>Goodeidae</taxon>
        <taxon>Ataeniobius</taxon>
    </lineage>
</organism>
<reference evidence="1 2" key="1">
    <citation type="submission" date="2021-07" db="EMBL/GenBank/DDBJ databases">
        <authorList>
            <person name="Palmer J.M."/>
        </authorList>
    </citation>
    <scope>NUCLEOTIDE SEQUENCE [LARGE SCALE GENOMIC DNA]</scope>
    <source>
        <strain evidence="1 2">AT_MEX2019</strain>
        <tissue evidence="1">Muscle</tissue>
    </source>
</reference>
<comment type="caution">
    <text evidence="1">The sequence shown here is derived from an EMBL/GenBank/DDBJ whole genome shotgun (WGS) entry which is preliminary data.</text>
</comment>
<dbReference type="EMBL" id="JAHUTI010075561">
    <property type="protein sequence ID" value="MED6256497.1"/>
    <property type="molecule type" value="Genomic_DNA"/>
</dbReference>
<keyword evidence="2" id="KW-1185">Reference proteome</keyword>
<protein>
    <submittedName>
        <fullName evidence="1">Uncharacterized protein</fullName>
    </submittedName>
</protein>
<evidence type="ECO:0000313" key="1">
    <source>
        <dbReference type="EMBL" id="MED6256497.1"/>
    </source>
</evidence>
<dbReference type="Proteomes" id="UP001345963">
    <property type="component" value="Unassembled WGS sequence"/>
</dbReference>
<gene>
    <name evidence="1" type="ORF">ATANTOWER_027496</name>
</gene>
<proteinExistence type="predicted"/>